<dbReference type="Pfam" id="PF00550">
    <property type="entry name" value="PP-binding"/>
    <property type="match status" value="1"/>
</dbReference>
<keyword evidence="7" id="KW-0511">Multifunctional enzyme</keyword>
<evidence type="ECO:0000256" key="4">
    <source>
        <dbReference type="ARBA" id="ARBA00022553"/>
    </source>
</evidence>
<dbReference type="CDD" id="cd19531">
    <property type="entry name" value="LCL_NRPS-like"/>
    <property type="match status" value="1"/>
</dbReference>
<evidence type="ECO:0000256" key="3">
    <source>
        <dbReference type="ARBA" id="ARBA00022450"/>
    </source>
</evidence>
<comment type="cofactor">
    <cofactor evidence="1">
        <name>pantetheine 4'-phosphate</name>
        <dbReference type="ChEBI" id="CHEBI:47942"/>
    </cofactor>
</comment>
<gene>
    <name evidence="9" type="ORF">M5X09_28645</name>
</gene>
<dbReference type="Gene3D" id="2.30.38.10">
    <property type="entry name" value="Luciferase, Domain 3"/>
    <property type="match status" value="2"/>
</dbReference>
<dbReference type="InterPro" id="IPR025110">
    <property type="entry name" value="AMP-bd_C"/>
</dbReference>
<dbReference type="PRINTS" id="PR00154">
    <property type="entry name" value="AMPBINDING"/>
</dbReference>
<keyword evidence="4" id="KW-0597">Phosphoprotein</keyword>
<proteinExistence type="inferred from homology"/>
<dbReference type="InterPro" id="IPR006162">
    <property type="entry name" value="Ppantetheine_attach_site"/>
</dbReference>
<dbReference type="Pfam" id="PF00668">
    <property type="entry name" value="Condensation"/>
    <property type="match status" value="2"/>
</dbReference>
<dbReference type="SMART" id="SM00823">
    <property type="entry name" value="PKS_PP"/>
    <property type="match status" value="1"/>
</dbReference>
<dbReference type="Pfam" id="PF00501">
    <property type="entry name" value="AMP-binding"/>
    <property type="match status" value="2"/>
</dbReference>
<evidence type="ECO:0000313" key="9">
    <source>
        <dbReference type="EMBL" id="MCY9523567.1"/>
    </source>
</evidence>
<dbReference type="InterPro" id="IPR000873">
    <property type="entry name" value="AMP-dep_synth/lig_dom"/>
</dbReference>
<evidence type="ECO:0000259" key="8">
    <source>
        <dbReference type="PROSITE" id="PS50075"/>
    </source>
</evidence>
<feature type="non-terminal residue" evidence="9">
    <location>
        <position position="1"/>
    </location>
</feature>
<organism evidence="9 10">
    <name type="scientific">Paenibacillus apiarius</name>
    <dbReference type="NCBI Taxonomy" id="46240"/>
    <lineage>
        <taxon>Bacteria</taxon>
        <taxon>Bacillati</taxon>
        <taxon>Bacillota</taxon>
        <taxon>Bacilli</taxon>
        <taxon>Bacillales</taxon>
        <taxon>Paenibacillaceae</taxon>
        <taxon>Paenibacillus</taxon>
    </lineage>
</organism>
<comment type="similarity">
    <text evidence="2">Belongs to the ATP-dependent AMP-binding enzyme family.</text>
</comment>
<dbReference type="PANTHER" id="PTHR45527:SF1">
    <property type="entry name" value="FATTY ACID SYNTHASE"/>
    <property type="match status" value="1"/>
</dbReference>
<dbReference type="PANTHER" id="PTHR45527">
    <property type="entry name" value="NONRIBOSOMAL PEPTIDE SYNTHETASE"/>
    <property type="match status" value="1"/>
</dbReference>
<dbReference type="PROSITE" id="PS00012">
    <property type="entry name" value="PHOSPHOPANTETHEINE"/>
    <property type="match status" value="1"/>
</dbReference>
<reference evidence="9 10" key="1">
    <citation type="submission" date="2022-05" db="EMBL/GenBank/DDBJ databases">
        <title>Genome Sequencing of Bee-Associated Microbes.</title>
        <authorList>
            <person name="Dunlap C."/>
        </authorList>
    </citation>
    <scope>NUCLEOTIDE SEQUENCE [LARGE SCALE GENOMIC DNA]</scope>
    <source>
        <strain evidence="9 10">NRRL NRS-1438</strain>
    </source>
</reference>
<dbReference type="InterPro" id="IPR020806">
    <property type="entry name" value="PKS_PP-bd"/>
</dbReference>
<evidence type="ECO:0000256" key="7">
    <source>
        <dbReference type="ARBA" id="ARBA00023268"/>
    </source>
</evidence>
<dbReference type="CDD" id="cd05930">
    <property type="entry name" value="A_NRPS"/>
    <property type="match status" value="1"/>
</dbReference>
<dbReference type="Pfam" id="PF13193">
    <property type="entry name" value="AMP-binding_C"/>
    <property type="match status" value="1"/>
</dbReference>
<evidence type="ECO:0000256" key="6">
    <source>
        <dbReference type="ARBA" id="ARBA00023194"/>
    </source>
</evidence>
<dbReference type="InterPro" id="IPR020459">
    <property type="entry name" value="AMP-binding"/>
</dbReference>
<dbReference type="Gene3D" id="1.10.1200.10">
    <property type="entry name" value="ACP-like"/>
    <property type="match status" value="1"/>
</dbReference>
<name>A0ABT4E1T6_9BACL</name>
<keyword evidence="10" id="KW-1185">Reference proteome</keyword>
<dbReference type="SUPFAM" id="SSF56801">
    <property type="entry name" value="Acetyl-CoA synthetase-like"/>
    <property type="match status" value="2"/>
</dbReference>
<dbReference type="InterPro" id="IPR010071">
    <property type="entry name" value="AA_adenyl_dom"/>
</dbReference>
<evidence type="ECO:0000256" key="2">
    <source>
        <dbReference type="ARBA" id="ARBA00006432"/>
    </source>
</evidence>
<dbReference type="InterPro" id="IPR023213">
    <property type="entry name" value="CAT-like_dom_sf"/>
</dbReference>
<dbReference type="RefSeq" id="WP_268640834.1">
    <property type="nucleotide sequence ID" value="NZ_JAMDLW010000083.1"/>
</dbReference>
<dbReference type="SUPFAM" id="SSF47336">
    <property type="entry name" value="ACP-like"/>
    <property type="match status" value="1"/>
</dbReference>
<dbReference type="SUPFAM" id="SSF52777">
    <property type="entry name" value="CoA-dependent acyltransferases"/>
    <property type="match status" value="3"/>
</dbReference>
<evidence type="ECO:0000313" key="10">
    <source>
        <dbReference type="Proteomes" id="UP001207626"/>
    </source>
</evidence>
<feature type="non-terminal residue" evidence="9">
    <location>
        <position position="1564"/>
    </location>
</feature>
<dbReference type="PROSITE" id="PS50075">
    <property type="entry name" value="CARRIER"/>
    <property type="match status" value="1"/>
</dbReference>
<dbReference type="InterPro" id="IPR036736">
    <property type="entry name" value="ACP-like_sf"/>
</dbReference>
<keyword evidence="3" id="KW-0596">Phosphopantetheine</keyword>
<dbReference type="InterPro" id="IPR020845">
    <property type="entry name" value="AMP-binding_CS"/>
</dbReference>
<dbReference type="InterPro" id="IPR045851">
    <property type="entry name" value="AMP-bd_C_sf"/>
</dbReference>
<evidence type="ECO:0000256" key="5">
    <source>
        <dbReference type="ARBA" id="ARBA00022737"/>
    </source>
</evidence>
<protein>
    <submittedName>
        <fullName evidence="9">Amino acid adenylation domain-containing protein</fullName>
    </submittedName>
</protein>
<dbReference type="Proteomes" id="UP001207626">
    <property type="component" value="Unassembled WGS sequence"/>
</dbReference>
<comment type="caution">
    <text evidence="9">The sequence shown here is derived from an EMBL/GenBank/DDBJ whole genome shotgun (WGS) entry which is preliminary data.</text>
</comment>
<dbReference type="Gene3D" id="3.30.559.10">
    <property type="entry name" value="Chloramphenicol acetyltransferase-like domain"/>
    <property type="match status" value="2"/>
</dbReference>
<keyword evidence="6" id="KW-0045">Antibiotic biosynthesis</keyword>
<dbReference type="Gene3D" id="3.40.50.980">
    <property type="match status" value="4"/>
</dbReference>
<keyword evidence="5" id="KW-0677">Repeat</keyword>
<dbReference type="Gene3D" id="3.30.559.30">
    <property type="entry name" value="Nonribosomal peptide synthetase, condensation domain"/>
    <property type="match status" value="2"/>
</dbReference>
<dbReference type="NCBIfam" id="NF003417">
    <property type="entry name" value="PRK04813.1"/>
    <property type="match status" value="2"/>
</dbReference>
<dbReference type="Gene3D" id="3.30.300.30">
    <property type="match status" value="1"/>
</dbReference>
<dbReference type="InterPro" id="IPR001242">
    <property type="entry name" value="Condensation_dom"/>
</dbReference>
<dbReference type="InterPro" id="IPR009081">
    <property type="entry name" value="PP-bd_ACP"/>
</dbReference>
<sequence length="1564" mass="172145">ASQACDYYPLHEIQAQSSRHRELFNHILVFENYPVEEQAGSLGDTAGLKITGVQAEERTNYDLNVMILPGEEMTLHFDYNAQVYERDGMERLQRHLLQIVEQIAADSNIPVQELELLTTAEREQLLVQFNDTKVMTPEEASIPSLFEQQAAKTPNHPAVVCAEQRLTYQELEEQTNRIAQWLRAHGVTAEERVGVLMNRSPQLIAGLLGILKAGAAYVPIDPILPKERMEAMIRDSGMQVMLTDAAYVDTLSDFKETSLCHSLCVDDHESLSGYSSEPVGVEIKPSGSAYVIYTSGTTGTPKGVVVEHRNVVNFISGMIRELPFGTHDSMLCITTVSFDIFAAESWVPLSCGMQIVLASKEAQQDPAVLAELLAQHPVQMAQMTPSRLMLLLGDARSAAQLRNMETLLVGGEAFPSTLYRQLREHTDAELYNMYGPTETTVWSTFDRLEGDERIAIGRPMANTQVYVVNESLQPQPIGVAGELCIGGAGVARGYWARPQLTAEKFVDSPFVSGERLYRTGDLARWLPDGRLEHLGRIDHQVKIRGYRIELGEIEARLLHIPGVSEAVVTAAEMDDHTHELRAYVTGDRLLAAAELRAALAASLPSYMMPAHFMQLEELPLTPNGKVDRRALPKPSGSGAAAGYTAPRTDVEAKLALLWQEVLGASRVGIHDNFFELGGHSLKAMTLVSKIHQAMGVELPLRQLFLSPTVEGLTAALNAAGDSAAYKALAPAGKRAHYPLSSAQKRLYFLQQLEGAELSYNMPVALRLEGKLDRARLEAALQALIARHESLRASFAVVDGKPVQQVQDEWSFSVSYEEAEEREVEELIQAFLRPFDLSKAPLLRATVLRLGEMQHLFLMDMHHIISDGTSMNILVAEFVKLYAGEALEPLPLQYKDYAVWQQEYVLSDAYREQEKYWLDHVAGELPVLQLPTDFARPALRSFAGDRVDFKLGRTLSQAVQQLALDKGVTVYMVFLAAYSTLLSRLSGDEEVIVGSPVAGRPHADLSDMMGMFVNTLALRTFPSGQKAFAEYLEEIKQTALNAFEHGDYPFEELVDRVVTQRDMSRNPLFDAVFVLQNAGNSQLDLPDLKVESCPFADAQAKFDLTLMISESAEGYHGSLEFATALFKRETIERWAGHLTELLDHVTSEPDTTLAEARLMSGTAQLSQLMTYSGLPVQNKLRTTIHRRFEEIAALYPDRTAILCGDRHLTYAELQLQASLVAARLLREGMRPRAAVAILAERSIEFVVAVLGILQAGGVYVPLAPDAPEERQLYILGDCSAEFLLAVQRLKVPASYPGTAIMLDDGALVNEAIEALERGEERDCSCDDPAYILYTSGTTGRPKGVLVTHGNVINLVNNDGYVPFHANHRFAQTGSVSFDAATFEIFGALLHGGSLHPVEKDVLLDARRMGAFLTEHGITVMFLTTSLFHHLADEDAGLFAGAEHLIMGGEVLSPKHAYAVKEACPGLAIWNGYGPTENTTFSTAFAIEETNNKNNIPIGRPIDGTTAYVLSAQGQLLPVGVPGELCLGGAGVAAGYWNLPELTLEKFKPDPFIEGGRMYKTGDLAR</sequence>
<dbReference type="EMBL" id="JAMDLW010000083">
    <property type="protein sequence ID" value="MCY9523567.1"/>
    <property type="molecule type" value="Genomic_DNA"/>
</dbReference>
<feature type="domain" description="Carrier" evidence="8">
    <location>
        <begin position="645"/>
        <end position="720"/>
    </location>
</feature>
<dbReference type="PROSITE" id="PS00455">
    <property type="entry name" value="AMP_BINDING"/>
    <property type="match status" value="2"/>
</dbReference>
<dbReference type="NCBIfam" id="TIGR01733">
    <property type="entry name" value="AA-adenyl-dom"/>
    <property type="match status" value="2"/>
</dbReference>
<evidence type="ECO:0000256" key="1">
    <source>
        <dbReference type="ARBA" id="ARBA00001957"/>
    </source>
</evidence>
<accession>A0ABT4E1T6</accession>